<dbReference type="OMA" id="ILISEWR"/>
<dbReference type="PROSITE" id="PS50835">
    <property type="entry name" value="IG_LIKE"/>
    <property type="match status" value="3"/>
</dbReference>
<dbReference type="Gene3D" id="2.60.40.10">
    <property type="entry name" value="Immunoglobulins"/>
    <property type="match status" value="3"/>
</dbReference>
<feature type="domain" description="Ig-like" evidence="3">
    <location>
        <begin position="60"/>
        <end position="160"/>
    </location>
</feature>
<dbReference type="Pfam" id="PF13895">
    <property type="entry name" value="Ig_2"/>
    <property type="match status" value="1"/>
</dbReference>
<dbReference type="GO" id="GO:0007156">
    <property type="term" value="P:homophilic cell adhesion via plasma membrane adhesion molecules"/>
    <property type="evidence" value="ECO:0007669"/>
    <property type="project" value="TreeGrafter"/>
</dbReference>
<dbReference type="InterPro" id="IPR036179">
    <property type="entry name" value="Ig-like_dom_sf"/>
</dbReference>
<keyword evidence="2" id="KW-0732">Signal</keyword>
<protein>
    <recommendedName>
        <fullName evidence="3">Ig-like domain-containing protein</fullName>
    </recommendedName>
</protein>
<dbReference type="STRING" id="6832.A0A553PMG0"/>
<gene>
    <name evidence="4" type="ORF">TCAL_07740</name>
</gene>
<dbReference type="GO" id="GO:0050808">
    <property type="term" value="P:synapse organization"/>
    <property type="evidence" value="ECO:0007669"/>
    <property type="project" value="TreeGrafter"/>
</dbReference>
<keyword evidence="1" id="KW-0393">Immunoglobulin domain</keyword>
<dbReference type="EMBL" id="VCGU01000003">
    <property type="protein sequence ID" value="TRY78849.1"/>
    <property type="molecule type" value="Genomic_DNA"/>
</dbReference>
<evidence type="ECO:0000256" key="1">
    <source>
        <dbReference type="ARBA" id="ARBA00023319"/>
    </source>
</evidence>
<sequence>MKNLWPYCVCVVLMIESLLVHHQCQGVPSYDDEYLGDEQTEEYSYDDDYTEEEPQPMLNPQFTTEAQNFKMEVGQVLRLPCLVDKLGPMVISWKKSAPDGDIQYLATSGHILTQDRRFSVEVEEGRGSSLVISIAQDSDVGEYVCEVSSNPIATLRHQVSIIEPPSVHILRPGPIQEERNDSRGQSWIRHEDGEIRLHSGEELALSCHGTGDPEPLLRWTRERKRMPDGRRHVDGSLIIYKNITRKYAGTYICEGTNGPSSPAQDSVKVNVLHPPEIITEESYVQTQDGVQLELVCIVHASPKADVRWFKDGLYLESNSTFNRHDDDTTEGTLEEPEEDRLSIRHSGRKHILIIRRIEDRDRGHYTCHAISSIGESKGNIQVMGPMADTDSVMDHRVSSSPRLNHRSLIPIFLAFNSLIVATVRPAAF</sequence>
<organism evidence="4 5">
    <name type="scientific">Tigriopus californicus</name>
    <name type="common">Marine copepod</name>
    <dbReference type="NCBI Taxonomy" id="6832"/>
    <lineage>
        <taxon>Eukaryota</taxon>
        <taxon>Metazoa</taxon>
        <taxon>Ecdysozoa</taxon>
        <taxon>Arthropoda</taxon>
        <taxon>Crustacea</taxon>
        <taxon>Multicrustacea</taxon>
        <taxon>Hexanauplia</taxon>
        <taxon>Copepoda</taxon>
        <taxon>Harpacticoida</taxon>
        <taxon>Harpacticidae</taxon>
        <taxon>Tigriopus</taxon>
    </lineage>
</organism>
<dbReference type="InterPro" id="IPR013783">
    <property type="entry name" value="Ig-like_fold"/>
</dbReference>
<feature type="domain" description="Ig-like" evidence="3">
    <location>
        <begin position="275"/>
        <end position="381"/>
    </location>
</feature>
<dbReference type="PANTHER" id="PTHR45080:SF33">
    <property type="entry name" value="IG-LIKE DOMAIN-CONTAINING PROTEIN"/>
    <property type="match status" value="1"/>
</dbReference>
<dbReference type="Pfam" id="PF07679">
    <property type="entry name" value="I-set"/>
    <property type="match status" value="2"/>
</dbReference>
<proteinExistence type="predicted"/>
<evidence type="ECO:0000256" key="2">
    <source>
        <dbReference type="SAM" id="SignalP"/>
    </source>
</evidence>
<feature type="chain" id="PRO_5022203787" description="Ig-like domain-containing protein" evidence="2">
    <location>
        <begin position="27"/>
        <end position="428"/>
    </location>
</feature>
<evidence type="ECO:0000259" key="3">
    <source>
        <dbReference type="PROSITE" id="PS50835"/>
    </source>
</evidence>
<dbReference type="GO" id="GO:0005886">
    <property type="term" value="C:plasma membrane"/>
    <property type="evidence" value="ECO:0007669"/>
    <property type="project" value="TreeGrafter"/>
</dbReference>
<dbReference type="GO" id="GO:0043025">
    <property type="term" value="C:neuronal cell body"/>
    <property type="evidence" value="ECO:0007669"/>
    <property type="project" value="TreeGrafter"/>
</dbReference>
<dbReference type="InterPro" id="IPR050958">
    <property type="entry name" value="Cell_Adh-Cytoskel_Orgn"/>
</dbReference>
<name>A0A553PMG0_TIGCA</name>
<keyword evidence="5" id="KW-1185">Reference proteome</keyword>
<dbReference type="SMART" id="SM00409">
    <property type="entry name" value="IG"/>
    <property type="match status" value="3"/>
</dbReference>
<dbReference type="InterPro" id="IPR013098">
    <property type="entry name" value="Ig_I-set"/>
</dbReference>
<comment type="caution">
    <text evidence="4">The sequence shown here is derived from an EMBL/GenBank/DDBJ whole genome shotgun (WGS) entry which is preliminary data.</text>
</comment>
<accession>A0A553PMG0</accession>
<dbReference type="CDD" id="cd00096">
    <property type="entry name" value="Ig"/>
    <property type="match status" value="2"/>
</dbReference>
<evidence type="ECO:0000313" key="4">
    <source>
        <dbReference type="EMBL" id="TRY78849.1"/>
    </source>
</evidence>
<dbReference type="SMART" id="SM00408">
    <property type="entry name" value="IGc2"/>
    <property type="match status" value="3"/>
</dbReference>
<dbReference type="SUPFAM" id="SSF48726">
    <property type="entry name" value="Immunoglobulin"/>
    <property type="match status" value="3"/>
</dbReference>
<dbReference type="PANTHER" id="PTHR45080">
    <property type="entry name" value="CONTACTIN 5"/>
    <property type="match status" value="1"/>
</dbReference>
<dbReference type="AlphaFoldDB" id="A0A553PMG0"/>
<dbReference type="GO" id="GO:0030424">
    <property type="term" value="C:axon"/>
    <property type="evidence" value="ECO:0007669"/>
    <property type="project" value="TreeGrafter"/>
</dbReference>
<reference evidence="4 5" key="1">
    <citation type="journal article" date="2018" name="Nat. Ecol. Evol.">
        <title>Genomic signatures of mitonuclear coevolution across populations of Tigriopus californicus.</title>
        <authorList>
            <person name="Barreto F.S."/>
            <person name="Watson E.T."/>
            <person name="Lima T.G."/>
            <person name="Willett C.S."/>
            <person name="Edmands S."/>
            <person name="Li W."/>
            <person name="Burton R.S."/>
        </authorList>
    </citation>
    <scope>NUCLEOTIDE SEQUENCE [LARGE SCALE GENOMIC DNA]</scope>
    <source>
        <strain evidence="4 5">San Diego</strain>
    </source>
</reference>
<dbReference type="GO" id="GO:0008046">
    <property type="term" value="F:axon guidance receptor activity"/>
    <property type="evidence" value="ECO:0007669"/>
    <property type="project" value="TreeGrafter"/>
</dbReference>
<feature type="signal peptide" evidence="2">
    <location>
        <begin position="1"/>
        <end position="26"/>
    </location>
</feature>
<dbReference type="InterPro" id="IPR003599">
    <property type="entry name" value="Ig_sub"/>
</dbReference>
<evidence type="ECO:0000313" key="5">
    <source>
        <dbReference type="Proteomes" id="UP000318571"/>
    </source>
</evidence>
<feature type="domain" description="Ig-like" evidence="3">
    <location>
        <begin position="165"/>
        <end position="270"/>
    </location>
</feature>
<dbReference type="InterPro" id="IPR007110">
    <property type="entry name" value="Ig-like_dom"/>
</dbReference>
<dbReference type="Proteomes" id="UP000318571">
    <property type="component" value="Chromosome 11"/>
</dbReference>
<dbReference type="InterPro" id="IPR003598">
    <property type="entry name" value="Ig_sub2"/>
</dbReference>